<keyword evidence="2" id="KW-1185">Reference proteome</keyword>
<accession>A0A975TBF0</accession>
<organism evidence="1 2">
    <name type="scientific">Richelia sinica FACHB-800</name>
    <dbReference type="NCBI Taxonomy" id="1357546"/>
    <lineage>
        <taxon>Bacteria</taxon>
        <taxon>Bacillati</taxon>
        <taxon>Cyanobacteriota</taxon>
        <taxon>Cyanophyceae</taxon>
        <taxon>Nostocales</taxon>
        <taxon>Nostocaceae</taxon>
        <taxon>Richelia</taxon>
    </lineage>
</organism>
<proteinExistence type="predicted"/>
<sequence length="213" mass="24936">MTSEQKIQNALKWWSYRQSLKFFLEAEEIRDNLLQEYFSIRRSFDLLAIDALNLSHTEIKSYIQKCDNFHYSLVQLSERLCPASIQDSLPLSMAYLVEKWQSSHPLVSISFDMPLTWSNESKERSLIVLMAVEELMQITLPEGMLAISMILNLETDATLDKINIKISYPDRSTLSFYANLPDLEYLSESFQFLMSGKCFWSSEDLSLFWSFCW</sequence>
<dbReference type="Proteomes" id="UP000683511">
    <property type="component" value="Chromosome"/>
</dbReference>
<dbReference type="AlphaFoldDB" id="A0A975TBF0"/>
<dbReference type="KEGG" id="rsin:B6N60_04347"/>
<evidence type="ECO:0000313" key="1">
    <source>
        <dbReference type="EMBL" id="QXE25627.1"/>
    </source>
</evidence>
<reference evidence="1" key="1">
    <citation type="submission" date="2017-04" db="EMBL/GenBank/DDBJ databases">
        <title>Genome deletions in a multicellular cyanobacterial endosymbiont for morphological adaptation in marine diatoms.</title>
        <authorList>
            <person name="Wang Y."/>
            <person name="Gao H."/>
            <person name="Li R."/>
            <person name="Xu X."/>
        </authorList>
    </citation>
    <scope>NUCLEOTIDE SEQUENCE</scope>
    <source>
        <strain evidence="1">FACHB 800</strain>
    </source>
</reference>
<protein>
    <submittedName>
        <fullName evidence="1">Uncharacterized protein</fullName>
    </submittedName>
</protein>
<name>A0A975TBF0_9NOST</name>
<evidence type="ECO:0000313" key="2">
    <source>
        <dbReference type="Proteomes" id="UP000683511"/>
    </source>
</evidence>
<gene>
    <name evidence="1" type="ORF">B6N60_04347</name>
</gene>
<dbReference type="EMBL" id="CP021056">
    <property type="protein sequence ID" value="QXE25627.1"/>
    <property type="molecule type" value="Genomic_DNA"/>
</dbReference>
<dbReference type="RefSeq" id="WP_190605300.1">
    <property type="nucleotide sequence ID" value="NZ_CP021056.1"/>
</dbReference>